<keyword evidence="9" id="KW-1185">Reference proteome</keyword>
<dbReference type="Gene3D" id="3.10.50.40">
    <property type="match status" value="1"/>
</dbReference>
<dbReference type="Pfam" id="PF00639">
    <property type="entry name" value="Rotamase"/>
    <property type="match status" value="1"/>
</dbReference>
<gene>
    <name evidence="8" type="ORF">FIL88_05245</name>
</gene>
<feature type="domain" description="PpiC" evidence="7">
    <location>
        <begin position="191"/>
        <end position="288"/>
    </location>
</feature>
<dbReference type="EMBL" id="VICH01000004">
    <property type="protein sequence ID" value="TQV68982.1"/>
    <property type="molecule type" value="Genomic_DNA"/>
</dbReference>
<evidence type="ECO:0000256" key="3">
    <source>
        <dbReference type="ARBA" id="ARBA00030642"/>
    </source>
</evidence>
<dbReference type="InterPro" id="IPR046357">
    <property type="entry name" value="PPIase_dom_sf"/>
</dbReference>
<dbReference type="PROSITE" id="PS50198">
    <property type="entry name" value="PPIC_PPIASE_2"/>
    <property type="match status" value="1"/>
</dbReference>
<dbReference type="InterPro" id="IPR000297">
    <property type="entry name" value="PPIase_PpiC"/>
</dbReference>
<dbReference type="PANTHER" id="PTHR47637:SF1">
    <property type="entry name" value="CHAPERONE SURA"/>
    <property type="match status" value="1"/>
</dbReference>
<proteinExistence type="predicted"/>
<evidence type="ECO:0000256" key="6">
    <source>
        <dbReference type="SAM" id="MobiDB-lite"/>
    </source>
</evidence>
<dbReference type="Proteomes" id="UP000315816">
    <property type="component" value="Unassembled WGS sequence"/>
</dbReference>
<dbReference type="SUPFAM" id="SSF109998">
    <property type="entry name" value="Triger factor/SurA peptide-binding domain-like"/>
    <property type="match status" value="1"/>
</dbReference>
<feature type="compositionally biased region" description="Polar residues" evidence="6">
    <location>
        <begin position="12"/>
        <end position="21"/>
    </location>
</feature>
<dbReference type="PANTHER" id="PTHR47637">
    <property type="entry name" value="CHAPERONE SURA"/>
    <property type="match status" value="1"/>
</dbReference>
<evidence type="ECO:0000256" key="5">
    <source>
        <dbReference type="PROSITE-ProRule" id="PRU00278"/>
    </source>
</evidence>
<evidence type="ECO:0000313" key="9">
    <source>
        <dbReference type="Proteomes" id="UP000315816"/>
    </source>
</evidence>
<dbReference type="OrthoDB" id="9791746at2"/>
<dbReference type="Gene3D" id="1.10.4030.10">
    <property type="entry name" value="Porin chaperone SurA, peptide-binding domain"/>
    <property type="match status" value="1"/>
</dbReference>
<dbReference type="SUPFAM" id="SSF54534">
    <property type="entry name" value="FKBP-like"/>
    <property type="match status" value="1"/>
</dbReference>
<dbReference type="InterPro" id="IPR050280">
    <property type="entry name" value="OMP_Chaperone_SurA"/>
</dbReference>
<protein>
    <recommendedName>
        <fullName evidence="1">Parvulin-like PPIase</fullName>
    </recommendedName>
    <alternativeName>
        <fullName evidence="3">Peptidyl-prolyl cis-trans isomerase plp</fullName>
    </alternativeName>
    <alternativeName>
        <fullName evidence="4">Rotamase plp</fullName>
    </alternativeName>
</protein>
<dbReference type="GO" id="GO:0003755">
    <property type="term" value="F:peptidyl-prolyl cis-trans isomerase activity"/>
    <property type="evidence" value="ECO:0007669"/>
    <property type="project" value="UniProtKB-KW"/>
</dbReference>
<dbReference type="AlphaFoldDB" id="A0A545SVJ1"/>
<evidence type="ECO:0000313" key="8">
    <source>
        <dbReference type="EMBL" id="TQV68982.1"/>
    </source>
</evidence>
<dbReference type="InterPro" id="IPR027304">
    <property type="entry name" value="Trigger_fact/SurA_dom_sf"/>
</dbReference>
<evidence type="ECO:0000256" key="1">
    <source>
        <dbReference type="ARBA" id="ARBA00018370"/>
    </source>
</evidence>
<accession>A0A545SVJ1</accession>
<comment type="caution">
    <text evidence="8">The sequence shown here is derived from an EMBL/GenBank/DDBJ whole genome shotgun (WGS) entry which is preliminary data.</text>
</comment>
<keyword evidence="5 8" id="KW-0413">Isomerase</keyword>
<name>A0A545SVJ1_9RHOB</name>
<sequence>MRDRTTPMGSFRQLNKQSAPRKSTASAWTSAASGVVLGLVSLLGLGASPVHAQNLFAPVKKVNDRVITAYELEQRVAFLTVLRAPGNLRELAIEQLTDEALQQQAADTAGVSVTAEEVLAGMSEFTGRFNLEVEAFNNIIAQSGVAPETFRDFVSHGLAWRGVVRARWRGRVNITDDEIDRQLSLTAPGQNVRVLLSEIILPARNPEELQSANLRASELSKITTLGAFATAARSVSVAPSRKVSGRMNWIDAADLPPAIVAQVVALAPGHVTEPVPVKNGVAVFQLRAIEELDRPIPADVTVTYSALMIPGGRSAEALAQAAELRAKADGCNDLFGLFPGSTEAQIRHQSLPIGELPTRYAVELAQLDEGEVSTALTTENGQNLVFLMLCSRSRDLPEEVSRDQLRVRLQNQRLQAYSTAYLEELRAAAFIEDYRGQ</sequence>
<reference evidence="8 9" key="1">
    <citation type="submission" date="2019-06" db="EMBL/GenBank/DDBJ databases">
        <title>A novel species of marine bacteria.</title>
        <authorList>
            <person name="Wang Y."/>
        </authorList>
    </citation>
    <scope>NUCLEOTIDE SEQUENCE [LARGE SCALE GENOMIC DNA]</scope>
    <source>
        <strain evidence="8 9">MA1-10</strain>
    </source>
</reference>
<evidence type="ECO:0000256" key="2">
    <source>
        <dbReference type="ARBA" id="ARBA00022729"/>
    </source>
</evidence>
<keyword evidence="5" id="KW-0697">Rotamase</keyword>
<evidence type="ECO:0000259" key="7">
    <source>
        <dbReference type="PROSITE" id="PS50198"/>
    </source>
</evidence>
<organism evidence="8 9">
    <name type="scientific">Aliiroseovarius halocynthiae</name>
    <dbReference type="NCBI Taxonomy" id="985055"/>
    <lineage>
        <taxon>Bacteria</taxon>
        <taxon>Pseudomonadati</taxon>
        <taxon>Pseudomonadota</taxon>
        <taxon>Alphaproteobacteria</taxon>
        <taxon>Rhodobacterales</taxon>
        <taxon>Paracoccaceae</taxon>
        <taxon>Aliiroseovarius</taxon>
    </lineage>
</organism>
<keyword evidence="2" id="KW-0732">Signal</keyword>
<dbReference type="Pfam" id="PF13624">
    <property type="entry name" value="SurA_N_3"/>
    <property type="match status" value="1"/>
</dbReference>
<feature type="region of interest" description="Disordered" evidence="6">
    <location>
        <begin position="1"/>
        <end position="23"/>
    </location>
</feature>
<evidence type="ECO:0000256" key="4">
    <source>
        <dbReference type="ARBA" id="ARBA00031484"/>
    </source>
</evidence>